<evidence type="ECO:0000256" key="3">
    <source>
        <dbReference type="ARBA" id="ARBA00022664"/>
    </source>
</evidence>
<comment type="function">
    <text evidence="7">Required for pre-mRNA splicing.</text>
</comment>
<evidence type="ECO:0000256" key="8">
    <source>
        <dbReference type="SAM" id="MobiDB-lite"/>
    </source>
</evidence>
<evidence type="ECO:0000313" key="9">
    <source>
        <dbReference type="EMBL" id="TIA92185.1"/>
    </source>
</evidence>
<comment type="similarity">
    <text evidence="2 7">Belongs to the PRP38 family.</text>
</comment>
<sequence length="250" mass="28786">MANKTFKQASSVHGRNPQHLIENVIRQRVYESAFWKEQCFALTAESIIDKAVEMQTIGGVYGNLRPLPFMCLLLKLLQLQPEREIIFEYLQAEEFKYLRALAAMYARLCFKSYEVFDILEPLLQDYRKLRLRNNSGYHIMHMDEFIDELLTEERVCDIILPRLTRRDVLEEVEGLPKRKSPLDVGDEEEERDGSDDDQERYISRSPSPASNSGESGRYVSRSPSGSPAPNEQDEDGDRFVSRSPSPASDS</sequence>
<organism evidence="9 10">
    <name type="scientific">Wallemia hederae</name>
    <dbReference type="NCBI Taxonomy" id="1540922"/>
    <lineage>
        <taxon>Eukaryota</taxon>
        <taxon>Fungi</taxon>
        <taxon>Dikarya</taxon>
        <taxon>Basidiomycota</taxon>
        <taxon>Wallemiomycotina</taxon>
        <taxon>Wallemiomycetes</taxon>
        <taxon>Wallemiales</taxon>
        <taxon>Wallemiaceae</taxon>
        <taxon>Wallemia</taxon>
    </lineage>
</organism>
<reference evidence="9 10" key="1">
    <citation type="submission" date="2019-03" db="EMBL/GenBank/DDBJ databases">
        <title>Sequencing 23 genomes of Wallemia ichthyophaga.</title>
        <authorList>
            <person name="Gostincar C."/>
        </authorList>
    </citation>
    <scope>NUCLEOTIDE SEQUENCE [LARGE SCALE GENOMIC DNA]</scope>
    <source>
        <strain evidence="9 10">EXF-5753</strain>
    </source>
</reference>
<dbReference type="Proteomes" id="UP000310189">
    <property type="component" value="Unassembled WGS sequence"/>
</dbReference>
<dbReference type="PANTHER" id="PTHR23142">
    <property type="entry name" value="PRE-MRNA-SPLICING FACTOR 38A-RELATED"/>
    <property type="match status" value="1"/>
</dbReference>
<dbReference type="GO" id="GO:0000398">
    <property type="term" value="P:mRNA splicing, via spliceosome"/>
    <property type="evidence" value="ECO:0007669"/>
    <property type="project" value="UniProtKB-UniRule"/>
</dbReference>
<feature type="region of interest" description="Disordered" evidence="8">
    <location>
        <begin position="174"/>
        <end position="250"/>
    </location>
</feature>
<evidence type="ECO:0000256" key="4">
    <source>
        <dbReference type="ARBA" id="ARBA00022728"/>
    </source>
</evidence>
<evidence type="ECO:0000256" key="1">
    <source>
        <dbReference type="ARBA" id="ARBA00004123"/>
    </source>
</evidence>
<dbReference type="OrthoDB" id="190958at2759"/>
<keyword evidence="6 7" id="KW-0539">Nucleus</keyword>
<name>A0A4T0FVK5_9BASI</name>
<feature type="compositionally biased region" description="Polar residues" evidence="8">
    <location>
        <begin position="204"/>
        <end position="214"/>
    </location>
</feature>
<dbReference type="Pfam" id="PF03371">
    <property type="entry name" value="PRP38"/>
    <property type="match status" value="1"/>
</dbReference>
<comment type="subcellular location">
    <subcellularLocation>
        <location evidence="1 7">Nucleus</location>
    </subcellularLocation>
</comment>
<evidence type="ECO:0000256" key="7">
    <source>
        <dbReference type="RuleBase" id="RU367025"/>
    </source>
</evidence>
<keyword evidence="10" id="KW-1185">Reference proteome</keyword>
<keyword evidence="4 7" id="KW-0747">Spliceosome</keyword>
<dbReference type="InterPro" id="IPR005037">
    <property type="entry name" value="PRP38"/>
</dbReference>
<evidence type="ECO:0000256" key="6">
    <source>
        <dbReference type="ARBA" id="ARBA00023242"/>
    </source>
</evidence>
<feature type="compositionally biased region" description="Acidic residues" evidence="8">
    <location>
        <begin position="184"/>
        <end position="198"/>
    </location>
</feature>
<accession>A0A4T0FVK5</accession>
<keyword evidence="3 7" id="KW-0507">mRNA processing</keyword>
<evidence type="ECO:0000256" key="5">
    <source>
        <dbReference type="ARBA" id="ARBA00023187"/>
    </source>
</evidence>
<evidence type="ECO:0000256" key="2">
    <source>
        <dbReference type="ARBA" id="ARBA00006164"/>
    </source>
</evidence>
<comment type="caution">
    <text evidence="9">The sequence shown here is derived from an EMBL/GenBank/DDBJ whole genome shotgun (WGS) entry which is preliminary data.</text>
</comment>
<dbReference type="AlphaFoldDB" id="A0A4T0FVK5"/>
<protein>
    <recommendedName>
        <fullName evidence="7">Pre-mRNA-splicing factor 38</fullName>
    </recommendedName>
</protein>
<gene>
    <name evidence="9" type="ORF">E3P99_00774</name>
</gene>
<proteinExistence type="inferred from homology"/>
<evidence type="ECO:0000313" key="10">
    <source>
        <dbReference type="Proteomes" id="UP000310189"/>
    </source>
</evidence>
<dbReference type="GO" id="GO:0005681">
    <property type="term" value="C:spliceosomal complex"/>
    <property type="evidence" value="ECO:0007669"/>
    <property type="project" value="UniProtKB-KW"/>
</dbReference>
<dbReference type="EMBL" id="SPNW01000008">
    <property type="protein sequence ID" value="TIA92185.1"/>
    <property type="molecule type" value="Genomic_DNA"/>
</dbReference>
<keyword evidence="5 7" id="KW-0508">mRNA splicing</keyword>